<dbReference type="OrthoDB" id="10633675at2759"/>
<reference evidence="2" key="1">
    <citation type="journal article" date="2020" name="bioRxiv">
        <title>Comparative genomics of Chlamydomonas.</title>
        <authorList>
            <person name="Craig R.J."/>
            <person name="Hasan A.R."/>
            <person name="Ness R.W."/>
            <person name="Keightley P.D."/>
        </authorList>
    </citation>
    <scope>NUCLEOTIDE SEQUENCE</scope>
    <source>
        <strain evidence="2">CCAP 11/173</strain>
    </source>
</reference>
<dbReference type="AlphaFoldDB" id="A0A835WWT7"/>
<comment type="caution">
    <text evidence="2">The sequence shown here is derived from an EMBL/GenBank/DDBJ whole genome shotgun (WGS) entry which is preliminary data.</text>
</comment>
<protein>
    <submittedName>
        <fullName evidence="2">Uncharacterized protein</fullName>
    </submittedName>
</protein>
<evidence type="ECO:0000256" key="1">
    <source>
        <dbReference type="SAM" id="MobiDB-lite"/>
    </source>
</evidence>
<sequence length="637" mass="63008">MHRSTHCLQSCTHYPCRRASDSIVGARPGKSADAPAPIDGEAAEAAAEAPAAAAPKPRATRTRTAKASNPSAAPGEAGDADSVGSEAAADRPRRRTSRTHTTAAATEAGEGPADEAEAKPKRRAPARRTKTAAAPAESAAGSGDGEIAAEATPTAAPAAAPPKRRTRKTTAAPPDDAAAQGAGGGASGAPGDGGAAAAAPPKRRAARTRRTAAKTESMAADDGVTSDDVGGEAAEVVTALRRLMKLGKSPWHVSAADRAALSAAFPPPSATPATSSASAATAAADAATATAIAAGADPSSAALERAGGLLQLFGDAGRQLLLAAPGWALSRPAGELLQWLDGAVAVVGQGVSRLWLLQVAAREPELLLHGGGGGGGIGGGGGGGDVGRSTDGGMAGPQAVGARLEELAAAVAAVLPVVEQPALVTSRLTLLREHLAASHAAQHMAGERFHPDVSAWALAGVLAVAPRPAAVTAAAAAITAAATEAAEASGGAGDAEVGAARTRAQLVAAEAEDGAEALLRLLYSQHRHQNVAGGPALTKTYVEPLFVGADDVAAWHDTWRADYVAWRANALARDEQQLKARLGLAPEKRMAEKVEGEVPAAEMEGADVAAALMQAWQLAAAASAGAGAGKAGSDASS</sequence>
<feature type="compositionally biased region" description="Basic residues" evidence="1">
    <location>
        <begin position="120"/>
        <end position="130"/>
    </location>
</feature>
<name>A0A835WWT7_9CHLO</name>
<feature type="region of interest" description="Disordered" evidence="1">
    <location>
        <begin position="21"/>
        <end position="229"/>
    </location>
</feature>
<evidence type="ECO:0000313" key="3">
    <source>
        <dbReference type="Proteomes" id="UP000613740"/>
    </source>
</evidence>
<feature type="compositionally biased region" description="Gly residues" evidence="1">
    <location>
        <begin position="371"/>
        <end position="386"/>
    </location>
</feature>
<feature type="compositionally biased region" description="Low complexity" evidence="1">
    <location>
        <begin position="43"/>
        <end position="57"/>
    </location>
</feature>
<dbReference type="Proteomes" id="UP000613740">
    <property type="component" value="Unassembled WGS sequence"/>
</dbReference>
<proteinExistence type="predicted"/>
<keyword evidence="3" id="KW-1185">Reference proteome</keyword>
<feature type="compositionally biased region" description="Low complexity" evidence="1">
    <location>
        <begin position="131"/>
        <end position="158"/>
    </location>
</feature>
<accession>A0A835WWT7</accession>
<feature type="compositionally biased region" description="Low complexity" evidence="1">
    <location>
        <begin position="169"/>
        <end position="180"/>
    </location>
</feature>
<organism evidence="2 3">
    <name type="scientific">Chlamydomonas schloesseri</name>
    <dbReference type="NCBI Taxonomy" id="2026947"/>
    <lineage>
        <taxon>Eukaryota</taxon>
        <taxon>Viridiplantae</taxon>
        <taxon>Chlorophyta</taxon>
        <taxon>core chlorophytes</taxon>
        <taxon>Chlorophyceae</taxon>
        <taxon>CS clade</taxon>
        <taxon>Chlamydomonadales</taxon>
        <taxon>Chlamydomonadaceae</taxon>
        <taxon>Chlamydomonas</taxon>
    </lineage>
</organism>
<feature type="compositionally biased region" description="Basic residues" evidence="1">
    <location>
        <begin position="201"/>
        <end position="212"/>
    </location>
</feature>
<dbReference type="EMBL" id="JAEHOD010000001">
    <property type="protein sequence ID" value="KAG2454862.1"/>
    <property type="molecule type" value="Genomic_DNA"/>
</dbReference>
<feature type="region of interest" description="Disordered" evidence="1">
    <location>
        <begin position="371"/>
        <end position="394"/>
    </location>
</feature>
<gene>
    <name evidence="2" type="ORF">HYH02_000693</name>
</gene>
<feature type="compositionally biased region" description="Gly residues" evidence="1">
    <location>
        <begin position="181"/>
        <end position="194"/>
    </location>
</feature>
<feature type="compositionally biased region" description="Low complexity" evidence="1">
    <location>
        <begin position="99"/>
        <end position="111"/>
    </location>
</feature>
<evidence type="ECO:0000313" key="2">
    <source>
        <dbReference type="EMBL" id="KAG2454862.1"/>
    </source>
</evidence>